<proteinExistence type="predicted"/>
<comment type="caution">
    <text evidence="2">The sequence shown here is derived from an EMBL/GenBank/DDBJ whole genome shotgun (WGS) entry which is preliminary data.</text>
</comment>
<evidence type="ECO:0000313" key="3">
    <source>
        <dbReference type="Proteomes" id="UP000623687"/>
    </source>
</evidence>
<feature type="compositionally biased region" description="Polar residues" evidence="1">
    <location>
        <begin position="17"/>
        <end position="30"/>
    </location>
</feature>
<sequence>MGLLATLRNFTGGWKDLTSTSNPVGHSGSNDWAAGGDWGSGGGWGSPKATTSSWASSSGGWGSAAPSWGSSDTSYAPDKKETSTSSGGAASDAPTTRWPDTAKEPNRPQSRPQQPQAPASSPSRSDMKPQLSPRSHRLDKIDTNLSADVHFSRRNSRPSPTSSVPSAVDRKATDPLRPIRALPNRNKATSSRQSSVSRTESSTRRSIPDSSLTSQLDEAEVSKLLSGPTTELTRTIIKLMIEAVYLKIQLDKAQHLYRELHRNLESPQYARVNNLGRTKFNKMLQEYSDSIHRQKQLLAGTLRNLSRLPDLAGLGDADSAVEESALFTYAEELKGWMEQTRIYVLALKKNMVAQMQEIPEATPAPEVDPPPDEEVSAPTTPTTELLRSTDAAESKFEDLLPGFDSVKIESLAVTRHLDTMINSKLAEDTQGVRIQELVDAAAQMEAEFNKVTDVAADLFTKQGDQKVRLRMLEGNVLVVQQKRLNNARRAAKVEQTHVEQTQLLDELLDKVRDLHIKEETTSALPSEPQLPLTKEQMEECVDTIVDRFMEDLRPRLADTKARHLRQIHDSASSITNTVWLHLEPFAKAVKSLAIKGSPVNSPQESIATE</sequence>
<feature type="compositionally biased region" description="Low complexity" evidence="1">
    <location>
        <begin position="189"/>
        <end position="200"/>
    </location>
</feature>
<protein>
    <submittedName>
        <fullName evidence="2">Uncharacterized protein</fullName>
    </submittedName>
</protein>
<name>A0A8H7A4Z3_PLEOS</name>
<gene>
    <name evidence="2" type="ORF">PC9H_000865</name>
</gene>
<evidence type="ECO:0000256" key="1">
    <source>
        <dbReference type="SAM" id="MobiDB-lite"/>
    </source>
</evidence>
<dbReference type="VEuPathDB" id="FungiDB:PC9H_000865"/>
<feature type="compositionally biased region" description="Gly residues" evidence="1">
    <location>
        <begin position="36"/>
        <end position="45"/>
    </location>
</feature>
<feature type="region of interest" description="Disordered" evidence="1">
    <location>
        <begin position="12"/>
        <end position="215"/>
    </location>
</feature>
<dbReference type="Proteomes" id="UP000623687">
    <property type="component" value="Unassembled WGS sequence"/>
</dbReference>
<feature type="compositionally biased region" description="Low complexity" evidence="1">
    <location>
        <begin position="107"/>
        <end position="124"/>
    </location>
</feature>
<accession>A0A8H7A4Z3</accession>
<dbReference type="AlphaFoldDB" id="A0A8H7A4Z3"/>
<feature type="region of interest" description="Disordered" evidence="1">
    <location>
        <begin position="361"/>
        <end position="383"/>
    </location>
</feature>
<evidence type="ECO:0000313" key="2">
    <source>
        <dbReference type="EMBL" id="KAF7440519.1"/>
    </source>
</evidence>
<dbReference type="OrthoDB" id="3022760at2759"/>
<feature type="compositionally biased region" description="Low complexity" evidence="1">
    <location>
        <begin position="52"/>
        <end position="71"/>
    </location>
</feature>
<dbReference type="GeneID" id="59370706"/>
<organism evidence="2 3">
    <name type="scientific">Pleurotus ostreatus</name>
    <name type="common">Oyster mushroom</name>
    <name type="synonym">White-rot fungus</name>
    <dbReference type="NCBI Taxonomy" id="5322"/>
    <lineage>
        <taxon>Eukaryota</taxon>
        <taxon>Fungi</taxon>
        <taxon>Dikarya</taxon>
        <taxon>Basidiomycota</taxon>
        <taxon>Agaricomycotina</taxon>
        <taxon>Agaricomycetes</taxon>
        <taxon>Agaricomycetidae</taxon>
        <taxon>Agaricales</taxon>
        <taxon>Pleurotineae</taxon>
        <taxon>Pleurotaceae</taxon>
        <taxon>Pleurotus</taxon>
    </lineage>
</organism>
<feature type="compositionally biased region" description="Low complexity" evidence="1">
    <location>
        <begin position="157"/>
        <end position="166"/>
    </location>
</feature>
<keyword evidence="3" id="KW-1185">Reference proteome</keyword>
<dbReference type="RefSeq" id="XP_036636363.1">
    <property type="nucleotide sequence ID" value="XM_036770518.1"/>
</dbReference>
<reference evidence="2" key="1">
    <citation type="submission" date="2019-07" db="EMBL/GenBank/DDBJ databases">
        <authorList>
            <person name="Palmer J.M."/>
        </authorList>
    </citation>
    <scope>NUCLEOTIDE SEQUENCE</scope>
    <source>
        <strain evidence="2">PC9</strain>
    </source>
</reference>
<dbReference type="EMBL" id="JACETU010000001">
    <property type="protein sequence ID" value="KAF7440519.1"/>
    <property type="molecule type" value="Genomic_DNA"/>
</dbReference>